<evidence type="ECO:0000313" key="3">
    <source>
        <dbReference type="Proteomes" id="UP000001072"/>
    </source>
</evidence>
<organism evidence="3">
    <name type="scientific">Melampsora larici-populina (strain 98AG31 / pathotype 3-4-7)</name>
    <name type="common">Poplar leaf rust fungus</name>
    <dbReference type="NCBI Taxonomy" id="747676"/>
    <lineage>
        <taxon>Eukaryota</taxon>
        <taxon>Fungi</taxon>
        <taxon>Dikarya</taxon>
        <taxon>Basidiomycota</taxon>
        <taxon>Pucciniomycotina</taxon>
        <taxon>Pucciniomycetes</taxon>
        <taxon>Pucciniales</taxon>
        <taxon>Melampsoraceae</taxon>
        <taxon>Melampsora</taxon>
    </lineage>
</organism>
<reference evidence="3" key="1">
    <citation type="journal article" date="2011" name="Proc. Natl. Acad. Sci. U.S.A.">
        <title>Obligate biotrophy features unraveled by the genomic analysis of rust fungi.</title>
        <authorList>
            <person name="Duplessis S."/>
            <person name="Cuomo C.A."/>
            <person name="Lin Y.-C."/>
            <person name="Aerts A."/>
            <person name="Tisserant E."/>
            <person name="Veneault-Fourrey C."/>
            <person name="Joly D.L."/>
            <person name="Hacquard S."/>
            <person name="Amselem J."/>
            <person name="Cantarel B.L."/>
            <person name="Chiu R."/>
            <person name="Coutinho P.M."/>
            <person name="Feau N."/>
            <person name="Field M."/>
            <person name="Frey P."/>
            <person name="Gelhaye E."/>
            <person name="Goldberg J."/>
            <person name="Grabherr M.G."/>
            <person name="Kodira C.D."/>
            <person name="Kohler A."/>
            <person name="Kuees U."/>
            <person name="Lindquist E.A."/>
            <person name="Lucas S.M."/>
            <person name="Mago R."/>
            <person name="Mauceli E."/>
            <person name="Morin E."/>
            <person name="Murat C."/>
            <person name="Pangilinan J.L."/>
            <person name="Park R."/>
            <person name="Pearson M."/>
            <person name="Quesneville H."/>
            <person name="Rouhier N."/>
            <person name="Sakthikumar S."/>
            <person name="Salamov A.A."/>
            <person name="Schmutz J."/>
            <person name="Selles B."/>
            <person name="Shapiro H."/>
            <person name="Tanguay P."/>
            <person name="Tuskan G.A."/>
            <person name="Henrissat B."/>
            <person name="Van de Peer Y."/>
            <person name="Rouze P."/>
            <person name="Ellis J.G."/>
            <person name="Dodds P.N."/>
            <person name="Schein J.E."/>
            <person name="Zhong S."/>
            <person name="Hamelin R.C."/>
            <person name="Grigoriev I.V."/>
            <person name="Szabo L.J."/>
            <person name="Martin F."/>
        </authorList>
    </citation>
    <scope>NUCLEOTIDE SEQUENCE [LARGE SCALE GENOMIC DNA]</scope>
    <source>
        <strain evidence="3">98AG31 / pathotype 3-4-7</strain>
    </source>
</reference>
<name>F4R7B6_MELLP</name>
<feature type="compositionally biased region" description="Basic residues" evidence="1">
    <location>
        <begin position="1"/>
        <end position="13"/>
    </location>
</feature>
<dbReference type="InParanoid" id="F4R7B6"/>
<dbReference type="RefSeq" id="XP_007404921.1">
    <property type="nucleotide sequence ID" value="XM_007404859.1"/>
</dbReference>
<dbReference type="EMBL" id="GL883092">
    <property type="protein sequence ID" value="EGG11286.1"/>
    <property type="molecule type" value="Genomic_DNA"/>
</dbReference>
<evidence type="ECO:0000313" key="2">
    <source>
        <dbReference type="EMBL" id="EGG11286.1"/>
    </source>
</evidence>
<sequence length="95" mass="10670">MGRKIRLSIRRFGRSSEKVPGRKSLDASTRKSMDVTRKSMDVSETPIPEEDDHEKKKVPIGDKLKGVYEEVKGRVKKDPEAVAYGKALRSGDLNV</sequence>
<feature type="compositionally biased region" description="Basic and acidic residues" evidence="1">
    <location>
        <begin position="14"/>
        <end position="41"/>
    </location>
</feature>
<dbReference type="VEuPathDB" id="FungiDB:MELLADRAFT_90743"/>
<dbReference type="AlphaFoldDB" id="F4R7B6"/>
<dbReference type="Proteomes" id="UP000001072">
    <property type="component" value="Unassembled WGS sequence"/>
</dbReference>
<keyword evidence="3" id="KW-1185">Reference proteome</keyword>
<dbReference type="GeneID" id="18935667"/>
<feature type="region of interest" description="Disordered" evidence="1">
    <location>
        <begin position="1"/>
        <end position="55"/>
    </location>
</feature>
<accession>F4R7B6</accession>
<dbReference type="HOGENOM" id="CLU_2373218_0_0_1"/>
<protein>
    <submittedName>
        <fullName evidence="2">Uncharacterized protein</fullName>
    </submittedName>
</protein>
<dbReference type="OrthoDB" id="2500073at2759"/>
<evidence type="ECO:0000256" key="1">
    <source>
        <dbReference type="SAM" id="MobiDB-lite"/>
    </source>
</evidence>
<proteinExistence type="predicted"/>
<gene>
    <name evidence="2" type="ORF">MELLADRAFT_90743</name>
</gene>
<dbReference type="KEGG" id="mlr:MELLADRAFT_90743"/>